<evidence type="ECO:0000313" key="1">
    <source>
        <dbReference type="EMBL" id="ANP79276.1"/>
    </source>
</evidence>
<name>A0A1B1C369_9VIBR</name>
<protein>
    <submittedName>
        <fullName evidence="1">Acetyltransferase</fullName>
    </submittedName>
</protein>
<dbReference type="AlphaFoldDB" id="A0A1B1C369"/>
<proteinExistence type="predicted"/>
<dbReference type="InterPro" id="IPR036188">
    <property type="entry name" value="FAD/NAD-bd_sf"/>
</dbReference>
<dbReference type="SUPFAM" id="SSF51905">
    <property type="entry name" value="FAD/NAD(P)-binding domain"/>
    <property type="match status" value="1"/>
</dbReference>
<gene>
    <name evidence="1" type="ORF">A134_23460</name>
</gene>
<organism evidence="1">
    <name type="scientific">Vibrio crassostreae 9CS106</name>
    <dbReference type="NCBI Taxonomy" id="1191300"/>
    <lineage>
        <taxon>Bacteria</taxon>
        <taxon>Pseudomonadati</taxon>
        <taxon>Pseudomonadota</taxon>
        <taxon>Gammaproteobacteria</taxon>
        <taxon>Vibrionales</taxon>
        <taxon>Vibrionaceae</taxon>
        <taxon>Vibrio</taxon>
    </lineage>
</organism>
<accession>A0A1B1C369</accession>
<reference evidence="1" key="2">
    <citation type="submission" date="2016-06" db="EMBL/GenBank/DDBJ databases">
        <title>Adaptive Radiation by Waves of Gene Transfer Leads to Fine-Scale Resource Partitioning in Marine Microbes.</title>
        <authorList>
            <person name="Hehemann J.-H."/>
            <person name="Arevalo P."/>
            <person name="Datta M.S."/>
            <person name="Yu X."/>
            <person name="Corzett C.H."/>
            <person name="Henschel A."/>
            <person name="Preheim S.P."/>
            <person name="Timberlake S."/>
            <person name="Alm E.J."/>
            <person name="Polz M.F."/>
        </authorList>
    </citation>
    <scope>NUCLEOTIDE SEQUENCE</scope>
    <source>
        <strain evidence="1">9CS106</strain>
    </source>
</reference>
<sequence length="446" mass="50739">MRKELKVPFRLNRDSEFIMILGNTLVVGAGPAGIQTSQILAPFSQKIALISKSSHQWENRKRLMRQHGNVASCEVSKPQLAPLVGLIRFDELYTDLSPLPSSWDTLVLATPAHAYCDVLASFSELCLKNLKQIILMSSMIGGCLILKGILKKKKVSPNIILFSSYFATSHFSSNPTTQHPLTVTTKTVKKRVYIYLSEPNDVLFNALRNALEKVNVQVVLFDNPFSVEGRNAAAYVHPAFLINTFSLDHILSNEDDTKYMYKLYPEGPITMELIKELLHHWKSISRLLEHYSAEPINLLQLLNDENLPVLEATIPKDKIDSFNELNEIEQEYLLYVRYSTILIDPNPFSESNTKKSTFEVSAKPYLKGKIRKGRLQLPRTPLEDLQTLYWLNHLVQQSSLVSSISFQSIEVFESWVKERNLPTTLIQALKQRASEYYVHATPSISQ</sequence>
<dbReference type="Gene3D" id="3.40.50.720">
    <property type="entry name" value="NAD(P)-binding Rossmann-like Domain"/>
    <property type="match status" value="1"/>
</dbReference>
<dbReference type="EMBL" id="CP016230">
    <property type="protein sequence ID" value="ANP79276.1"/>
    <property type="molecule type" value="Genomic_DNA"/>
</dbReference>
<dbReference type="Pfam" id="PF10100">
    <property type="entry name" value="Staph_opine_DH"/>
    <property type="match status" value="1"/>
</dbReference>
<dbReference type="InterPro" id="IPR016935">
    <property type="entry name" value="Opine_metallophore_DH"/>
</dbReference>
<reference evidence="1" key="1">
    <citation type="journal article" date="2012" name="Science">
        <title>Ecological populations of bacteria act as socially cohesive units of antibiotic production and resistance.</title>
        <authorList>
            <person name="Cordero O.X."/>
            <person name="Wildschutte H."/>
            <person name="Kirkup B."/>
            <person name="Proehl S."/>
            <person name="Ngo L."/>
            <person name="Hussain F."/>
            <person name="Le Roux F."/>
            <person name="Mincer T."/>
            <person name="Polz M.F."/>
        </authorList>
    </citation>
    <scope>NUCLEOTIDE SEQUENCE</scope>
    <source>
        <strain evidence="1">9CS106</strain>
    </source>
</reference>